<protein>
    <recommendedName>
        <fullName evidence="2 9">Photosynthetic reaction center cytochrome c subunit</fullName>
    </recommendedName>
</protein>
<evidence type="ECO:0000256" key="10">
    <source>
        <dbReference type="SAM" id="SignalP"/>
    </source>
</evidence>
<keyword evidence="10" id="KW-0732">Signal</keyword>
<evidence type="ECO:0000256" key="4">
    <source>
        <dbReference type="ARBA" id="ARBA00022531"/>
    </source>
</evidence>
<evidence type="ECO:0000313" key="11">
    <source>
        <dbReference type="EMBL" id="MDF8334429.1"/>
    </source>
</evidence>
<proteinExistence type="predicted"/>
<dbReference type="Proteomes" id="UP001222770">
    <property type="component" value="Unassembled WGS sequence"/>
</dbReference>
<evidence type="ECO:0000256" key="1">
    <source>
        <dbReference type="ARBA" id="ARBA00003196"/>
    </source>
</evidence>
<dbReference type="EMBL" id="JAROCY010000014">
    <property type="protein sequence ID" value="MDF8334429.1"/>
    <property type="molecule type" value="Genomic_DNA"/>
</dbReference>
<evidence type="ECO:0000256" key="6">
    <source>
        <dbReference type="ARBA" id="ARBA00022723"/>
    </source>
</evidence>
<keyword evidence="3 9" id="KW-0813">Transport</keyword>
<gene>
    <name evidence="11" type="primary">pufC</name>
    <name evidence="11" type="ORF">POM99_14570</name>
</gene>
<accession>A0ABT6CLN4</accession>
<keyword evidence="7 9" id="KW-0249">Electron transport</keyword>
<dbReference type="Pfam" id="PF02276">
    <property type="entry name" value="CytoC_RC"/>
    <property type="match status" value="1"/>
</dbReference>
<sequence>MNRITAIALGAIATLALGACELAPKVTSQNGYRGTGGDTVQLKKVAMAKDEVPAPPYDAPSTEGPRAKETYQNVQVLGDESAEQLSYTMAAITQWVSPEQGCNYCHNPANMASDELYTKVVARRMLQMTRNINHNWQSHVAQTGVTCWTCHRGQPVPTNHWTMPTDAPKGIIGNRHGQDNPVAASAYSSLPEASLALYLTGDPKKDQNIRVQSTDMHPSSVNKTSIMSTENSYAVMAHTSQALGVNCTFCHNTQSFQSWSISTPQRAKAWYGIRMVRDTNGQYISSLAGVFPANRKGPLGDPFKVSCATCHQGKNKPMGGYKMAKDYHALWGDPGMAPVPAAMPTAGPAPMPAATTQPVAVAAPAKTAKAG</sequence>
<keyword evidence="5 9" id="KW-0349">Heme</keyword>
<keyword evidence="12" id="KW-1185">Reference proteome</keyword>
<dbReference type="PIRSF" id="PIRSF000017">
    <property type="entry name" value="RC_cytochrome"/>
    <property type="match status" value="1"/>
</dbReference>
<dbReference type="InterPro" id="IPR023119">
    <property type="entry name" value="Multihaem_cyt_PRC_cyt_su-like"/>
</dbReference>
<dbReference type="NCBIfam" id="NF040706">
    <property type="entry name" value="photo_cyt_PufC"/>
    <property type="match status" value="1"/>
</dbReference>
<evidence type="ECO:0000313" key="12">
    <source>
        <dbReference type="Proteomes" id="UP001222770"/>
    </source>
</evidence>
<dbReference type="InterPro" id="IPR003158">
    <property type="entry name" value="Photosyn_RC_cyt_c-su"/>
</dbReference>
<feature type="signal peptide" evidence="10">
    <location>
        <begin position="1"/>
        <end position="18"/>
    </location>
</feature>
<dbReference type="InterPro" id="IPR036280">
    <property type="entry name" value="Multihaem_cyt_sf"/>
</dbReference>
<organism evidence="11 12">
    <name type="scientific">Novosphingobium cyanobacteriorum</name>
    <dbReference type="NCBI Taxonomy" id="3024215"/>
    <lineage>
        <taxon>Bacteria</taxon>
        <taxon>Pseudomonadati</taxon>
        <taxon>Pseudomonadota</taxon>
        <taxon>Alphaproteobacteria</taxon>
        <taxon>Sphingomonadales</taxon>
        <taxon>Sphingomonadaceae</taxon>
        <taxon>Novosphingobium</taxon>
    </lineage>
</organism>
<dbReference type="RefSeq" id="WP_277279094.1">
    <property type="nucleotide sequence ID" value="NZ_JAROCY010000014.1"/>
</dbReference>
<name>A0ABT6CLN4_9SPHN</name>
<feature type="chain" id="PRO_5047373424" description="Photosynthetic reaction center cytochrome c subunit" evidence="10">
    <location>
        <begin position="19"/>
        <end position="371"/>
    </location>
</feature>
<dbReference type="SUPFAM" id="SSF48695">
    <property type="entry name" value="Multiheme cytochromes"/>
    <property type="match status" value="1"/>
</dbReference>
<evidence type="ECO:0000256" key="3">
    <source>
        <dbReference type="ARBA" id="ARBA00022448"/>
    </source>
</evidence>
<evidence type="ECO:0000256" key="2">
    <source>
        <dbReference type="ARBA" id="ARBA00015978"/>
    </source>
</evidence>
<evidence type="ECO:0000256" key="8">
    <source>
        <dbReference type="ARBA" id="ARBA00023004"/>
    </source>
</evidence>
<comment type="function">
    <text evidence="1 9">The reaction center of purple bacteria contains a tightly bound cytochrome molecule which re-reduces the photo oxidized primary electron donor.</text>
</comment>
<reference evidence="11 12" key="1">
    <citation type="submission" date="2023-03" db="EMBL/GenBank/DDBJ databases">
        <title>Novosphingobium cyanobacteriorum sp. nov., isolated from a eutrophic reservoir during the Microcystis bloom period.</title>
        <authorList>
            <person name="Kang M."/>
            <person name="Le V."/>
            <person name="Ko S.-R."/>
            <person name="Lee S.-A."/>
            <person name="Ahn C.-Y."/>
        </authorList>
    </citation>
    <scope>NUCLEOTIDE SEQUENCE [LARGE SCALE GENOMIC DNA]</scope>
    <source>
        <strain evidence="11 12">HBC54</strain>
    </source>
</reference>
<keyword evidence="9" id="KW-0674">Reaction center</keyword>
<comment type="PTM">
    <text evidence="9">Binds 4 heme groups per subunit.</text>
</comment>
<dbReference type="PROSITE" id="PS51257">
    <property type="entry name" value="PROKAR_LIPOPROTEIN"/>
    <property type="match status" value="1"/>
</dbReference>
<dbReference type="CDD" id="cd09224">
    <property type="entry name" value="CytoC_RC"/>
    <property type="match status" value="1"/>
</dbReference>
<evidence type="ECO:0000256" key="5">
    <source>
        <dbReference type="ARBA" id="ARBA00022617"/>
    </source>
</evidence>
<evidence type="ECO:0000256" key="7">
    <source>
        <dbReference type="ARBA" id="ARBA00022982"/>
    </source>
</evidence>
<keyword evidence="6 9" id="KW-0479">Metal-binding</keyword>
<evidence type="ECO:0000256" key="9">
    <source>
        <dbReference type="PIRNR" id="PIRNR000017"/>
    </source>
</evidence>
<keyword evidence="8 9" id="KW-0408">Iron</keyword>
<dbReference type="Gene3D" id="1.10.468.10">
    <property type="entry name" value="Photosynthetic Reaction Center, subunit C, domain 2"/>
    <property type="match status" value="2"/>
</dbReference>
<keyword evidence="4 9" id="KW-0602">Photosynthesis</keyword>
<comment type="caution">
    <text evidence="11">The sequence shown here is derived from an EMBL/GenBank/DDBJ whole genome shotgun (WGS) entry which is preliminary data.</text>
</comment>